<organism evidence="13 14">
    <name type="scientific">Arboricoccus pini</name>
    <dbReference type="NCBI Taxonomy" id="1963835"/>
    <lineage>
        <taxon>Bacteria</taxon>
        <taxon>Pseudomonadati</taxon>
        <taxon>Pseudomonadota</taxon>
        <taxon>Alphaproteobacteria</taxon>
        <taxon>Geminicoccales</taxon>
        <taxon>Geminicoccaceae</taxon>
        <taxon>Arboricoccus</taxon>
    </lineage>
</organism>
<dbReference type="HAMAP" id="MF_00061">
    <property type="entry name" value="IspE"/>
    <property type="match status" value="1"/>
</dbReference>
<evidence type="ECO:0000256" key="4">
    <source>
        <dbReference type="ARBA" id="ARBA00022679"/>
    </source>
</evidence>
<dbReference type="InterPro" id="IPR013750">
    <property type="entry name" value="GHMP_kinase_C_dom"/>
</dbReference>
<evidence type="ECO:0000313" key="14">
    <source>
        <dbReference type="Proteomes" id="UP000197065"/>
    </source>
</evidence>
<evidence type="ECO:0000256" key="6">
    <source>
        <dbReference type="ARBA" id="ARBA00022777"/>
    </source>
</evidence>
<keyword evidence="4 10" id="KW-0808">Transferase</keyword>
<protein>
    <recommendedName>
        <fullName evidence="3 10">4-diphosphocytidyl-2-C-methyl-D-erythritol kinase</fullName>
        <shortName evidence="10">CMK</shortName>
        <ecNumber evidence="2 10">2.7.1.148</ecNumber>
    </recommendedName>
    <alternativeName>
        <fullName evidence="9 10">4-(cytidine-5'-diphospho)-2-C-methyl-D-erythritol kinase</fullName>
    </alternativeName>
</protein>
<dbReference type="InterPro" id="IPR020568">
    <property type="entry name" value="Ribosomal_Su5_D2-typ_SF"/>
</dbReference>
<accession>A0A212PY94</accession>
<dbReference type="GO" id="GO:0016114">
    <property type="term" value="P:terpenoid biosynthetic process"/>
    <property type="evidence" value="ECO:0007669"/>
    <property type="project" value="UniProtKB-UniRule"/>
</dbReference>
<dbReference type="AlphaFoldDB" id="A0A212PY94"/>
<dbReference type="SUPFAM" id="SSF55060">
    <property type="entry name" value="GHMP Kinase, C-terminal domain"/>
    <property type="match status" value="1"/>
</dbReference>
<dbReference type="NCBIfam" id="TIGR00154">
    <property type="entry name" value="ispE"/>
    <property type="match status" value="1"/>
</dbReference>
<dbReference type="UniPathway" id="UPA00056">
    <property type="reaction ID" value="UER00094"/>
</dbReference>
<dbReference type="NCBIfam" id="NF011202">
    <property type="entry name" value="PRK14608.1"/>
    <property type="match status" value="1"/>
</dbReference>
<dbReference type="InterPro" id="IPR004424">
    <property type="entry name" value="IspE"/>
</dbReference>
<dbReference type="SUPFAM" id="SSF54211">
    <property type="entry name" value="Ribosomal protein S5 domain 2-like"/>
    <property type="match status" value="1"/>
</dbReference>
<name>A0A212PY94_9PROT</name>
<feature type="domain" description="GHMP kinase N-terminal" evidence="11">
    <location>
        <begin position="66"/>
        <end position="140"/>
    </location>
</feature>
<feature type="domain" description="GHMP kinase C-terminal" evidence="12">
    <location>
        <begin position="211"/>
        <end position="266"/>
    </location>
</feature>
<dbReference type="RefSeq" id="WP_088559489.1">
    <property type="nucleotide sequence ID" value="NZ_FYEH01000001.1"/>
</dbReference>
<feature type="binding site" evidence="10">
    <location>
        <begin position="94"/>
        <end position="104"/>
    </location>
    <ligand>
        <name>ATP</name>
        <dbReference type="ChEBI" id="CHEBI:30616"/>
    </ligand>
</feature>
<dbReference type="EMBL" id="FYEH01000001">
    <property type="protein sequence ID" value="SNB51959.1"/>
    <property type="molecule type" value="Genomic_DNA"/>
</dbReference>
<dbReference type="Gene3D" id="3.30.230.10">
    <property type="match status" value="1"/>
</dbReference>
<dbReference type="InterPro" id="IPR036554">
    <property type="entry name" value="GHMP_kinase_C_sf"/>
</dbReference>
<dbReference type="InterPro" id="IPR006204">
    <property type="entry name" value="GHMP_kinase_N_dom"/>
</dbReference>
<dbReference type="PANTHER" id="PTHR43527:SF2">
    <property type="entry name" value="4-DIPHOSPHOCYTIDYL-2-C-METHYL-D-ERYTHRITOL KINASE, CHLOROPLASTIC"/>
    <property type="match status" value="1"/>
</dbReference>
<dbReference type="GO" id="GO:0019288">
    <property type="term" value="P:isopentenyl diphosphate biosynthetic process, methylerythritol 4-phosphate pathway"/>
    <property type="evidence" value="ECO:0007669"/>
    <property type="project" value="UniProtKB-UniRule"/>
</dbReference>
<keyword evidence="14" id="KW-1185">Reference proteome</keyword>
<dbReference type="Pfam" id="PF00288">
    <property type="entry name" value="GHMP_kinases_N"/>
    <property type="match status" value="1"/>
</dbReference>
<evidence type="ECO:0000259" key="11">
    <source>
        <dbReference type="Pfam" id="PF00288"/>
    </source>
</evidence>
<comment type="catalytic activity">
    <reaction evidence="10">
        <text>4-CDP-2-C-methyl-D-erythritol + ATP = 4-CDP-2-C-methyl-D-erythritol 2-phosphate + ADP + H(+)</text>
        <dbReference type="Rhea" id="RHEA:18437"/>
        <dbReference type="ChEBI" id="CHEBI:15378"/>
        <dbReference type="ChEBI" id="CHEBI:30616"/>
        <dbReference type="ChEBI" id="CHEBI:57823"/>
        <dbReference type="ChEBI" id="CHEBI:57919"/>
        <dbReference type="ChEBI" id="CHEBI:456216"/>
        <dbReference type="EC" id="2.7.1.148"/>
    </reaction>
</comment>
<keyword evidence="5 10" id="KW-0547">Nucleotide-binding</keyword>
<dbReference type="OrthoDB" id="9809438at2"/>
<evidence type="ECO:0000256" key="7">
    <source>
        <dbReference type="ARBA" id="ARBA00022840"/>
    </source>
</evidence>
<evidence type="ECO:0000313" key="13">
    <source>
        <dbReference type="EMBL" id="SNB51959.1"/>
    </source>
</evidence>
<feature type="active site" evidence="10">
    <location>
        <position position="134"/>
    </location>
</feature>
<dbReference type="Gene3D" id="3.30.70.890">
    <property type="entry name" value="GHMP kinase, C-terminal domain"/>
    <property type="match status" value="1"/>
</dbReference>
<evidence type="ECO:0000256" key="10">
    <source>
        <dbReference type="HAMAP-Rule" id="MF_00061"/>
    </source>
</evidence>
<sequence>MIRETARAKINLDLHVLGRRPDGRHDLDSITVFTALGDDMTFEPAADYRLQIDGPFAPSLSPGAENLVTRAALALAASVSRAPAVRIGLLKHLPVASGIGGGSADAAATLRGLQALWGVEAPALHDLAQGLGADVPVCLSQRPARMEGAGERLTPIAAPSLPIVLANPGLGVATGRVFAARRPAEGGPRPQATPPPDDAAGFVRWLQAGRNDLAAPAIRLAPAIADVLTEIQELPGCALARMSGSGATCFGLFPTPRAASAAAMRLATRHPEWWVQATRTLAE</sequence>
<evidence type="ECO:0000256" key="5">
    <source>
        <dbReference type="ARBA" id="ARBA00022741"/>
    </source>
</evidence>
<dbReference type="EC" id="2.7.1.148" evidence="2 10"/>
<evidence type="ECO:0000256" key="2">
    <source>
        <dbReference type="ARBA" id="ARBA00012052"/>
    </source>
</evidence>
<evidence type="ECO:0000256" key="8">
    <source>
        <dbReference type="ARBA" id="ARBA00023229"/>
    </source>
</evidence>
<feature type="active site" evidence="10">
    <location>
        <position position="9"/>
    </location>
</feature>
<dbReference type="GO" id="GO:0050515">
    <property type="term" value="F:4-(cytidine 5'-diphospho)-2-C-methyl-D-erythritol kinase activity"/>
    <property type="evidence" value="ECO:0007669"/>
    <property type="project" value="UniProtKB-UniRule"/>
</dbReference>
<dbReference type="PANTHER" id="PTHR43527">
    <property type="entry name" value="4-DIPHOSPHOCYTIDYL-2-C-METHYL-D-ERYTHRITOL KINASE, CHLOROPLASTIC"/>
    <property type="match status" value="1"/>
</dbReference>
<evidence type="ECO:0000259" key="12">
    <source>
        <dbReference type="Pfam" id="PF08544"/>
    </source>
</evidence>
<dbReference type="InterPro" id="IPR014721">
    <property type="entry name" value="Ribsml_uS5_D2-typ_fold_subgr"/>
</dbReference>
<dbReference type="Proteomes" id="UP000197065">
    <property type="component" value="Unassembled WGS sequence"/>
</dbReference>
<gene>
    <name evidence="10" type="primary">ispE</name>
    <name evidence="13" type="ORF">SAMN07250955_101155</name>
</gene>
<keyword evidence="6 10" id="KW-0418">Kinase</keyword>
<dbReference type="Pfam" id="PF08544">
    <property type="entry name" value="GHMP_kinases_C"/>
    <property type="match status" value="1"/>
</dbReference>
<evidence type="ECO:0000256" key="9">
    <source>
        <dbReference type="ARBA" id="ARBA00032554"/>
    </source>
</evidence>
<evidence type="ECO:0000256" key="3">
    <source>
        <dbReference type="ARBA" id="ARBA00017473"/>
    </source>
</evidence>
<dbReference type="GO" id="GO:0005524">
    <property type="term" value="F:ATP binding"/>
    <property type="evidence" value="ECO:0007669"/>
    <property type="project" value="UniProtKB-UniRule"/>
</dbReference>
<reference evidence="13 14" key="1">
    <citation type="submission" date="2017-06" db="EMBL/GenBank/DDBJ databases">
        <authorList>
            <person name="Kim H.J."/>
            <person name="Triplett B.A."/>
        </authorList>
    </citation>
    <scope>NUCLEOTIDE SEQUENCE [LARGE SCALE GENOMIC DNA]</scope>
    <source>
        <strain evidence="13 14">B29T1</strain>
    </source>
</reference>
<keyword evidence="8 10" id="KW-0414">Isoprene biosynthesis</keyword>
<proteinExistence type="inferred from homology"/>
<keyword evidence="7 10" id="KW-0067">ATP-binding</keyword>
<comment type="similarity">
    <text evidence="1 10">Belongs to the GHMP kinase family. IspE subfamily.</text>
</comment>
<comment type="function">
    <text evidence="10">Catalyzes the phosphorylation of the position 2 hydroxy group of 4-diphosphocytidyl-2C-methyl-D-erythritol.</text>
</comment>
<evidence type="ECO:0000256" key="1">
    <source>
        <dbReference type="ARBA" id="ARBA00009684"/>
    </source>
</evidence>
<comment type="pathway">
    <text evidence="10">Isoprenoid biosynthesis; isopentenyl diphosphate biosynthesis via DXP pathway; isopentenyl diphosphate from 1-deoxy-D-xylulose 5-phosphate: step 3/6.</text>
</comment>
<dbReference type="PIRSF" id="PIRSF010376">
    <property type="entry name" value="IspE"/>
    <property type="match status" value="1"/>
</dbReference>